<dbReference type="InterPro" id="IPR014043">
    <property type="entry name" value="Acyl_transferase_dom"/>
</dbReference>
<accession>A0A9W6PZT5</accession>
<evidence type="ECO:0000256" key="3">
    <source>
        <dbReference type="SAM" id="MobiDB-lite"/>
    </source>
</evidence>
<dbReference type="PANTHER" id="PTHR43775">
    <property type="entry name" value="FATTY ACID SYNTHASE"/>
    <property type="match status" value="1"/>
</dbReference>
<dbReference type="GO" id="GO:0004312">
    <property type="term" value="F:fatty acid synthase activity"/>
    <property type="evidence" value="ECO:0007669"/>
    <property type="project" value="TreeGrafter"/>
</dbReference>
<evidence type="ECO:0000313" key="6">
    <source>
        <dbReference type="Proteomes" id="UP001165124"/>
    </source>
</evidence>
<evidence type="ECO:0000259" key="4">
    <source>
        <dbReference type="SMART" id="SM00827"/>
    </source>
</evidence>
<dbReference type="InterPro" id="IPR016036">
    <property type="entry name" value="Malonyl_transacylase_ACP-bd"/>
</dbReference>
<dbReference type="InterPro" id="IPR001227">
    <property type="entry name" value="Ac_transferase_dom_sf"/>
</dbReference>
<dbReference type="SUPFAM" id="SSF52151">
    <property type="entry name" value="FabD/lysophospholipase-like"/>
    <property type="match status" value="1"/>
</dbReference>
<dbReference type="Gene3D" id="3.40.366.10">
    <property type="entry name" value="Malonyl-Coenzyme A Acyl Carrier Protein, domain 2"/>
    <property type="match status" value="1"/>
</dbReference>
<dbReference type="EMBL" id="BSRZ01000022">
    <property type="protein sequence ID" value="GLW67379.1"/>
    <property type="molecule type" value="Genomic_DNA"/>
</dbReference>
<protein>
    <recommendedName>
        <fullName evidence="4">Malonyl-CoA:ACP transacylase (MAT) domain-containing protein</fullName>
    </recommendedName>
</protein>
<evidence type="ECO:0000313" key="5">
    <source>
        <dbReference type="EMBL" id="GLW67379.1"/>
    </source>
</evidence>
<organism evidence="5 6">
    <name type="scientific">Actinomadura rubrobrunea</name>
    <dbReference type="NCBI Taxonomy" id="115335"/>
    <lineage>
        <taxon>Bacteria</taxon>
        <taxon>Bacillati</taxon>
        <taxon>Actinomycetota</taxon>
        <taxon>Actinomycetes</taxon>
        <taxon>Streptosporangiales</taxon>
        <taxon>Thermomonosporaceae</taxon>
        <taxon>Actinomadura</taxon>
    </lineage>
</organism>
<feature type="compositionally biased region" description="Pro residues" evidence="3">
    <location>
        <begin position="372"/>
        <end position="384"/>
    </location>
</feature>
<dbReference type="Pfam" id="PF00698">
    <property type="entry name" value="Acyl_transf_1"/>
    <property type="match status" value="1"/>
</dbReference>
<dbReference type="Proteomes" id="UP001165124">
    <property type="component" value="Unassembled WGS sequence"/>
</dbReference>
<evidence type="ECO:0000256" key="2">
    <source>
        <dbReference type="ARBA" id="ARBA00022553"/>
    </source>
</evidence>
<feature type="compositionally biased region" description="Pro residues" evidence="3">
    <location>
        <begin position="9"/>
        <end position="23"/>
    </location>
</feature>
<dbReference type="PANTHER" id="PTHR43775:SF37">
    <property type="entry name" value="SI:DKEY-61P9.11"/>
    <property type="match status" value="1"/>
</dbReference>
<keyword evidence="2" id="KW-0597">Phosphoprotein</keyword>
<dbReference type="SMART" id="SM00827">
    <property type="entry name" value="PKS_AT"/>
    <property type="match status" value="1"/>
</dbReference>
<feature type="region of interest" description="Disordered" evidence="3">
    <location>
        <begin position="331"/>
        <end position="384"/>
    </location>
</feature>
<name>A0A9W6PZT5_9ACTN</name>
<keyword evidence="1" id="KW-0596">Phosphopantetheine</keyword>
<dbReference type="SUPFAM" id="SSF55048">
    <property type="entry name" value="Probable ACP-binding domain of malonyl-CoA ACP transacylase"/>
    <property type="match status" value="1"/>
</dbReference>
<reference evidence="5" key="1">
    <citation type="submission" date="2023-02" db="EMBL/GenBank/DDBJ databases">
        <title>Actinomadura rubrobrunea NBRC 14622.</title>
        <authorList>
            <person name="Ichikawa N."/>
            <person name="Sato H."/>
            <person name="Tonouchi N."/>
        </authorList>
    </citation>
    <scope>NUCLEOTIDE SEQUENCE</scope>
    <source>
        <strain evidence="5">NBRC 14622</strain>
    </source>
</reference>
<evidence type="ECO:0000256" key="1">
    <source>
        <dbReference type="ARBA" id="ARBA00022450"/>
    </source>
</evidence>
<feature type="domain" description="Malonyl-CoA:ACP transacylase (MAT)" evidence="4">
    <location>
        <begin position="58"/>
        <end position="371"/>
    </location>
</feature>
<keyword evidence="6" id="KW-1185">Reference proteome</keyword>
<gene>
    <name evidence="5" type="ORF">Arub01_56220</name>
</gene>
<dbReference type="AlphaFoldDB" id="A0A9W6PZT5"/>
<dbReference type="RefSeq" id="WP_227023421.1">
    <property type="nucleotide sequence ID" value="NZ_BSRZ01000022.1"/>
</dbReference>
<dbReference type="InterPro" id="IPR016035">
    <property type="entry name" value="Acyl_Trfase/lysoPLipase"/>
</dbReference>
<proteinExistence type="predicted"/>
<feature type="compositionally biased region" description="Low complexity" evidence="3">
    <location>
        <begin position="336"/>
        <end position="358"/>
    </location>
</feature>
<dbReference type="GO" id="GO:0006633">
    <property type="term" value="P:fatty acid biosynthetic process"/>
    <property type="evidence" value="ECO:0007669"/>
    <property type="project" value="TreeGrafter"/>
</dbReference>
<dbReference type="InterPro" id="IPR050091">
    <property type="entry name" value="PKS_NRPS_Biosynth_Enz"/>
</dbReference>
<sequence>MSFLLSPSAQPPPSPRPSPPPALWTPGDRPPDGYALLFPGTGASGGPGLGALAGSGPAAHRIVTDVLDAVQEGLPRDWPSLRRVLLDDPASYRAAARTPGVAQLADYATSVAVDRVLRAAGATPGFAVGQSFGEIATLVSAGVFTIADGARMAVDAVGVLARHGRGGGMALLQTAEPRAQALIDRAGASGEVVVACVNAPELTVVSGPDDPLERVVDTARADGARATRLAVPYLSHHPAMAAAGDEWYAMVRDVPRRPLQLPVYSPVRGRAYTDGDDLPRALADCMAHPLRLPPILRAVHDAGATAFVEAAQGDTLCQCVRLTLPKARTWAPLHQAPRGARPRAAGPGPSNGRDAAASPQPPAAPTADAAPRPAPPPADSPSDT</sequence>
<comment type="caution">
    <text evidence="5">The sequence shown here is derived from an EMBL/GenBank/DDBJ whole genome shotgun (WGS) entry which is preliminary data.</text>
</comment>
<feature type="region of interest" description="Disordered" evidence="3">
    <location>
        <begin position="1"/>
        <end position="31"/>
    </location>
</feature>